<evidence type="ECO:0000256" key="9">
    <source>
        <dbReference type="HAMAP-Rule" id="MF_00061"/>
    </source>
</evidence>
<dbReference type="GO" id="GO:0016114">
    <property type="term" value="P:terpenoid biosynthetic process"/>
    <property type="evidence" value="ECO:0007669"/>
    <property type="project" value="UniProtKB-UniRule"/>
</dbReference>
<comment type="similarity">
    <text evidence="1 9">Belongs to the GHMP kinase family. IspE subfamily.</text>
</comment>
<dbReference type="NCBIfam" id="TIGR00154">
    <property type="entry name" value="ispE"/>
    <property type="match status" value="1"/>
</dbReference>
<keyword evidence="7 9" id="KW-0067">ATP-binding</keyword>
<dbReference type="InterPro" id="IPR014721">
    <property type="entry name" value="Ribsml_uS5_D2-typ_fold_subgr"/>
</dbReference>
<dbReference type="GO" id="GO:0050515">
    <property type="term" value="F:4-(cytidine 5'-diphospho)-2-C-methyl-D-erythritol kinase activity"/>
    <property type="evidence" value="ECO:0007669"/>
    <property type="project" value="UniProtKB-UniRule"/>
</dbReference>
<dbReference type="Pfam" id="PF08544">
    <property type="entry name" value="GHMP_kinases_C"/>
    <property type="match status" value="1"/>
</dbReference>
<proteinExistence type="inferred from homology"/>
<evidence type="ECO:0000256" key="7">
    <source>
        <dbReference type="ARBA" id="ARBA00022840"/>
    </source>
</evidence>
<feature type="domain" description="GHMP kinase C-terminal" evidence="11">
    <location>
        <begin position="202"/>
        <end position="271"/>
    </location>
</feature>
<dbReference type="Pfam" id="PF00288">
    <property type="entry name" value="GHMP_kinases_N"/>
    <property type="match status" value="1"/>
</dbReference>
<dbReference type="SUPFAM" id="SSF55060">
    <property type="entry name" value="GHMP Kinase, C-terminal domain"/>
    <property type="match status" value="1"/>
</dbReference>
<reference evidence="12 13" key="1">
    <citation type="submission" date="2019-03" db="EMBL/GenBank/DDBJ databases">
        <title>Genomic Encyclopedia of Type Strains, Phase IV (KMG-IV): sequencing the most valuable type-strain genomes for metagenomic binning, comparative biology and taxonomic classification.</title>
        <authorList>
            <person name="Goeker M."/>
        </authorList>
    </citation>
    <scope>NUCLEOTIDE SEQUENCE [LARGE SCALE GENOMIC DNA]</scope>
    <source>
        <strain evidence="12 13">DSM 100433</strain>
    </source>
</reference>
<feature type="active site" evidence="9">
    <location>
        <position position="139"/>
    </location>
</feature>
<dbReference type="HAMAP" id="MF_00061">
    <property type="entry name" value="IspE"/>
    <property type="match status" value="1"/>
</dbReference>
<evidence type="ECO:0000259" key="10">
    <source>
        <dbReference type="Pfam" id="PF00288"/>
    </source>
</evidence>
<keyword evidence="5 9" id="KW-0547">Nucleotide-binding</keyword>
<dbReference type="InterPro" id="IPR004424">
    <property type="entry name" value="IspE"/>
</dbReference>
<gene>
    <name evidence="9" type="primary">ispE</name>
    <name evidence="12" type="ORF">EDD78_102225</name>
</gene>
<evidence type="ECO:0000256" key="4">
    <source>
        <dbReference type="ARBA" id="ARBA00022679"/>
    </source>
</evidence>
<evidence type="ECO:0000256" key="2">
    <source>
        <dbReference type="ARBA" id="ARBA00012052"/>
    </source>
</evidence>
<dbReference type="PANTHER" id="PTHR43527:SF2">
    <property type="entry name" value="4-DIPHOSPHOCYTIDYL-2-C-METHYL-D-ERYTHRITOL KINASE, CHLOROPLASTIC"/>
    <property type="match status" value="1"/>
</dbReference>
<dbReference type="AlphaFoldDB" id="A0A9X8UKI0"/>
<keyword evidence="9" id="KW-0414">Isoprene biosynthesis</keyword>
<sequence length="295" mass="31705">MKKTVIVGAPCKVNLSLDITGVREDGYHLLRSVMQTVDLFDYLILGPGEFPGIFIDCDREQLICDTTNTAYRAAQLFFEHTGIKNPAVHIEIIKNIPMQAGLGGGSSDAAAALVGLNDLYQAGLSQSELCALGVRVGADVPFCLRGGTMLCEGVGDIFTDLPALPGCFILIAKPDTGISTPDSFRRYDRAGKRLHPNTEQMMATILSGNLPDLGHEMYNVLEEVCELPQVGLYKSIMLQCGALGAVMTGSGSAVIGLFDNKRAVRHAHRKLLTHADAVFITRPVPYGARAVDGKK</sequence>
<dbReference type="Gene3D" id="3.30.70.890">
    <property type="entry name" value="GHMP kinase, C-terminal domain"/>
    <property type="match status" value="1"/>
</dbReference>
<dbReference type="InterPro" id="IPR013750">
    <property type="entry name" value="GHMP_kinase_C_dom"/>
</dbReference>
<feature type="domain" description="GHMP kinase N-terminal" evidence="10">
    <location>
        <begin position="68"/>
        <end position="147"/>
    </location>
</feature>
<evidence type="ECO:0000259" key="11">
    <source>
        <dbReference type="Pfam" id="PF08544"/>
    </source>
</evidence>
<comment type="catalytic activity">
    <reaction evidence="9">
        <text>4-CDP-2-C-methyl-D-erythritol + ATP = 4-CDP-2-C-methyl-D-erythritol 2-phosphate + ADP + H(+)</text>
        <dbReference type="Rhea" id="RHEA:18437"/>
        <dbReference type="ChEBI" id="CHEBI:15378"/>
        <dbReference type="ChEBI" id="CHEBI:30616"/>
        <dbReference type="ChEBI" id="CHEBI:57823"/>
        <dbReference type="ChEBI" id="CHEBI:57919"/>
        <dbReference type="ChEBI" id="CHEBI:456216"/>
        <dbReference type="EC" id="2.7.1.148"/>
    </reaction>
</comment>
<evidence type="ECO:0000313" key="12">
    <source>
        <dbReference type="EMBL" id="TCL44601.1"/>
    </source>
</evidence>
<keyword evidence="6 9" id="KW-0418">Kinase</keyword>
<dbReference type="InterPro" id="IPR020568">
    <property type="entry name" value="Ribosomal_Su5_D2-typ_SF"/>
</dbReference>
<evidence type="ECO:0000313" key="13">
    <source>
        <dbReference type="Proteomes" id="UP000294682"/>
    </source>
</evidence>
<dbReference type="GO" id="GO:0005524">
    <property type="term" value="F:ATP binding"/>
    <property type="evidence" value="ECO:0007669"/>
    <property type="project" value="UniProtKB-UniRule"/>
</dbReference>
<feature type="active site" evidence="9">
    <location>
        <position position="12"/>
    </location>
</feature>
<name>A0A9X8UKI0_9FIRM</name>
<feature type="binding site" evidence="9">
    <location>
        <begin position="97"/>
        <end position="107"/>
    </location>
    <ligand>
        <name>ATP</name>
        <dbReference type="ChEBI" id="CHEBI:30616"/>
    </ligand>
</feature>
<dbReference type="InterPro" id="IPR036554">
    <property type="entry name" value="GHMP_kinase_C_sf"/>
</dbReference>
<dbReference type="Proteomes" id="UP000294682">
    <property type="component" value="Unassembled WGS sequence"/>
</dbReference>
<comment type="caution">
    <text evidence="12">The sequence shown here is derived from an EMBL/GenBank/DDBJ whole genome shotgun (WGS) entry which is preliminary data.</text>
</comment>
<dbReference type="RefSeq" id="WP_079699350.1">
    <property type="nucleotide sequence ID" value="NZ_JADNAH010000037.1"/>
</dbReference>
<dbReference type="SUPFAM" id="SSF54211">
    <property type="entry name" value="Ribosomal protein S5 domain 2-like"/>
    <property type="match status" value="1"/>
</dbReference>
<dbReference type="EC" id="2.7.1.148" evidence="2 9"/>
<dbReference type="EMBL" id="SLUK01000002">
    <property type="protein sequence ID" value="TCL44601.1"/>
    <property type="molecule type" value="Genomic_DNA"/>
</dbReference>
<comment type="pathway">
    <text evidence="9">Isoprenoid biosynthesis; isopentenyl diphosphate biosynthesis via DXP pathway; isopentenyl diphosphate from 1-deoxy-D-xylulose 5-phosphate: step 3/6.</text>
</comment>
<keyword evidence="4 9" id="KW-0808">Transferase</keyword>
<evidence type="ECO:0000256" key="3">
    <source>
        <dbReference type="ARBA" id="ARBA00017473"/>
    </source>
</evidence>
<evidence type="ECO:0000256" key="1">
    <source>
        <dbReference type="ARBA" id="ARBA00009684"/>
    </source>
</evidence>
<evidence type="ECO:0000256" key="8">
    <source>
        <dbReference type="ARBA" id="ARBA00032554"/>
    </source>
</evidence>
<accession>A0A9X8UKI0</accession>
<evidence type="ECO:0000256" key="6">
    <source>
        <dbReference type="ARBA" id="ARBA00022777"/>
    </source>
</evidence>
<dbReference type="InterPro" id="IPR006204">
    <property type="entry name" value="GHMP_kinase_N_dom"/>
</dbReference>
<keyword evidence="13" id="KW-1185">Reference proteome</keyword>
<dbReference type="PIRSF" id="PIRSF010376">
    <property type="entry name" value="IspE"/>
    <property type="match status" value="1"/>
</dbReference>
<protein>
    <recommendedName>
        <fullName evidence="3 9">4-diphosphocytidyl-2-C-methyl-D-erythritol kinase</fullName>
        <shortName evidence="9">CMK</shortName>
        <ecNumber evidence="2 9">2.7.1.148</ecNumber>
    </recommendedName>
    <alternativeName>
        <fullName evidence="8 9">4-(cytidine-5'-diphospho)-2-C-methyl-D-erythritol kinase</fullName>
    </alternativeName>
</protein>
<dbReference type="PANTHER" id="PTHR43527">
    <property type="entry name" value="4-DIPHOSPHOCYTIDYL-2-C-METHYL-D-ERYTHRITOL KINASE, CHLOROPLASTIC"/>
    <property type="match status" value="1"/>
</dbReference>
<dbReference type="GO" id="GO:0019288">
    <property type="term" value="P:isopentenyl diphosphate biosynthetic process, methylerythritol 4-phosphate pathway"/>
    <property type="evidence" value="ECO:0007669"/>
    <property type="project" value="UniProtKB-UniRule"/>
</dbReference>
<dbReference type="OrthoDB" id="9809438at2"/>
<evidence type="ECO:0000256" key="5">
    <source>
        <dbReference type="ARBA" id="ARBA00022741"/>
    </source>
</evidence>
<comment type="function">
    <text evidence="9">Catalyzes the phosphorylation of the position 2 hydroxy group of 4-diphosphocytidyl-2C-methyl-D-erythritol.</text>
</comment>
<dbReference type="Gene3D" id="3.30.230.10">
    <property type="match status" value="1"/>
</dbReference>
<organism evidence="12 13">
    <name type="scientific">Harryflintia acetispora</name>
    <dbReference type="NCBI Taxonomy" id="1849041"/>
    <lineage>
        <taxon>Bacteria</taxon>
        <taxon>Bacillati</taxon>
        <taxon>Bacillota</taxon>
        <taxon>Clostridia</taxon>
        <taxon>Eubacteriales</taxon>
        <taxon>Oscillospiraceae</taxon>
        <taxon>Harryflintia</taxon>
    </lineage>
</organism>